<dbReference type="SMART" id="SM00460">
    <property type="entry name" value="TGc"/>
    <property type="match status" value="1"/>
</dbReference>
<keyword evidence="2" id="KW-0645">Protease</keyword>
<dbReference type="InterPro" id="IPR002931">
    <property type="entry name" value="Transglutaminase-like"/>
</dbReference>
<evidence type="ECO:0000313" key="3">
    <source>
        <dbReference type="Proteomes" id="UP000230842"/>
    </source>
</evidence>
<dbReference type="SUPFAM" id="SSF54001">
    <property type="entry name" value="Cysteine proteinases"/>
    <property type="match status" value="1"/>
</dbReference>
<dbReference type="EMBL" id="PGEZ01000001">
    <property type="protein sequence ID" value="PJJ57678.1"/>
    <property type="molecule type" value="Genomic_DNA"/>
</dbReference>
<dbReference type="Gene3D" id="3.10.620.30">
    <property type="match status" value="1"/>
</dbReference>
<reference evidence="2 3" key="1">
    <citation type="submission" date="2017-11" db="EMBL/GenBank/DDBJ databases">
        <title>Genomic Encyclopedia of Archaeal and Bacterial Type Strains, Phase II (KMG-II): From Individual Species to Whole Genera.</title>
        <authorList>
            <person name="Goeker M."/>
        </authorList>
    </citation>
    <scope>NUCLEOTIDE SEQUENCE [LARGE SCALE GENOMIC DNA]</scope>
    <source>
        <strain evidence="2 3">DSM 27763</strain>
    </source>
</reference>
<sequence>MSLQMRVTHRTEYTYDEAVASYNEARMTPARTLEQYVLHSRIEVSPSPWSMTYTDYWGTQVTAFEVQDPHDELVVTATSTVEVGRPAAAGDPVSWSRLRDPELVDNFCEYLAPSRWVDPPDDLAERLRSMTEAAPTPGTYARDVCDLVHGEVAYVAGSTQVTGTAGDAWAARSGVCQDISHLAIGALRQAGIPARYVSGYLHPRSAPEVGDPVAGESHAWVEWWDGAWVAYDPTNDTAVGDRHVVVGAGREYPDVAPLRGIYSGGATESMDTHVTITRLR</sequence>
<proteinExistence type="predicted"/>
<gene>
    <name evidence="2" type="ORF">CLV56_1916</name>
</gene>
<dbReference type="Pfam" id="PF01841">
    <property type="entry name" value="Transglut_core"/>
    <property type="match status" value="1"/>
</dbReference>
<name>A0A2M9BI98_9ACTN</name>
<dbReference type="InterPro" id="IPR013589">
    <property type="entry name" value="Bac_transglu_N"/>
</dbReference>
<organism evidence="2 3">
    <name type="scientific">Mumia flava</name>
    <dbReference type="NCBI Taxonomy" id="1348852"/>
    <lineage>
        <taxon>Bacteria</taxon>
        <taxon>Bacillati</taxon>
        <taxon>Actinomycetota</taxon>
        <taxon>Actinomycetes</taxon>
        <taxon>Propionibacteriales</taxon>
        <taxon>Nocardioidaceae</taxon>
        <taxon>Mumia</taxon>
    </lineage>
</organism>
<accession>A0A2M9BI98</accession>
<feature type="domain" description="Transglutaminase-like" evidence="1">
    <location>
        <begin position="168"/>
        <end position="235"/>
    </location>
</feature>
<dbReference type="AlphaFoldDB" id="A0A2M9BI98"/>
<keyword evidence="2" id="KW-0378">Hydrolase</keyword>
<evidence type="ECO:0000313" key="2">
    <source>
        <dbReference type="EMBL" id="PJJ57678.1"/>
    </source>
</evidence>
<dbReference type="PANTHER" id="PTHR33490:SF6">
    <property type="entry name" value="SLL1049 PROTEIN"/>
    <property type="match status" value="1"/>
</dbReference>
<dbReference type="InterPro" id="IPR038765">
    <property type="entry name" value="Papain-like_cys_pep_sf"/>
</dbReference>
<dbReference type="PANTHER" id="PTHR33490">
    <property type="entry name" value="BLR5614 PROTEIN-RELATED"/>
    <property type="match status" value="1"/>
</dbReference>
<keyword evidence="3" id="KW-1185">Reference proteome</keyword>
<evidence type="ECO:0000259" key="1">
    <source>
        <dbReference type="SMART" id="SM00460"/>
    </source>
</evidence>
<dbReference type="GO" id="GO:0006508">
    <property type="term" value="P:proteolysis"/>
    <property type="evidence" value="ECO:0007669"/>
    <property type="project" value="UniProtKB-KW"/>
</dbReference>
<comment type="caution">
    <text evidence="2">The sequence shown here is derived from an EMBL/GenBank/DDBJ whole genome shotgun (WGS) entry which is preliminary data.</text>
</comment>
<protein>
    <submittedName>
        <fullName evidence="2">Transglutaminase-like putative cysteine protease</fullName>
    </submittedName>
</protein>
<dbReference type="RefSeq" id="WP_211288027.1">
    <property type="nucleotide sequence ID" value="NZ_PGEZ01000001.1"/>
</dbReference>
<dbReference type="Pfam" id="PF08379">
    <property type="entry name" value="Bact_transglu_N"/>
    <property type="match status" value="1"/>
</dbReference>
<dbReference type="GO" id="GO:0008233">
    <property type="term" value="F:peptidase activity"/>
    <property type="evidence" value="ECO:0007669"/>
    <property type="project" value="UniProtKB-KW"/>
</dbReference>
<dbReference type="Proteomes" id="UP000230842">
    <property type="component" value="Unassembled WGS sequence"/>
</dbReference>